<protein>
    <submittedName>
        <fullName evidence="2">Ribosomal protein S18 acetylase RimI</fullName>
    </submittedName>
</protein>
<dbReference type="Proteomes" id="UP000184241">
    <property type="component" value="Unassembled WGS sequence"/>
</dbReference>
<dbReference type="InterPro" id="IPR000182">
    <property type="entry name" value="GNAT_dom"/>
</dbReference>
<name>A0A1M6CR33_9CLOT</name>
<dbReference type="CDD" id="cd04301">
    <property type="entry name" value="NAT_SF"/>
    <property type="match status" value="1"/>
</dbReference>
<dbReference type="SUPFAM" id="SSF55729">
    <property type="entry name" value="Acyl-CoA N-acyltransferases (Nat)"/>
    <property type="match status" value="1"/>
</dbReference>
<keyword evidence="2" id="KW-0689">Ribosomal protein</keyword>
<dbReference type="Pfam" id="PF00583">
    <property type="entry name" value="Acetyltransf_1"/>
    <property type="match status" value="1"/>
</dbReference>
<dbReference type="AlphaFoldDB" id="A0A1M6CR33"/>
<dbReference type="PROSITE" id="PS51186">
    <property type="entry name" value="GNAT"/>
    <property type="match status" value="1"/>
</dbReference>
<evidence type="ECO:0000259" key="1">
    <source>
        <dbReference type="PROSITE" id="PS51186"/>
    </source>
</evidence>
<evidence type="ECO:0000313" key="2">
    <source>
        <dbReference type="EMBL" id="SHI63446.1"/>
    </source>
</evidence>
<dbReference type="InterPro" id="IPR039143">
    <property type="entry name" value="GNPNAT1-like"/>
</dbReference>
<feature type="domain" description="N-acetyltransferase" evidence="1">
    <location>
        <begin position="2"/>
        <end position="150"/>
    </location>
</feature>
<accession>A0A1M6CR33</accession>
<dbReference type="PANTHER" id="PTHR13355">
    <property type="entry name" value="GLUCOSAMINE 6-PHOSPHATE N-ACETYLTRANSFERASE"/>
    <property type="match status" value="1"/>
</dbReference>
<dbReference type="Gene3D" id="3.40.630.30">
    <property type="match status" value="1"/>
</dbReference>
<evidence type="ECO:0000313" key="3">
    <source>
        <dbReference type="Proteomes" id="UP000184241"/>
    </source>
</evidence>
<dbReference type="EMBL" id="FQXU01000017">
    <property type="protein sequence ID" value="SHI63446.1"/>
    <property type="molecule type" value="Genomic_DNA"/>
</dbReference>
<organism evidence="2 3">
    <name type="scientific">Clostridium intestinale DSM 6191</name>
    <dbReference type="NCBI Taxonomy" id="1121320"/>
    <lineage>
        <taxon>Bacteria</taxon>
        <taxon>Bacillati</taxon>
        <taxon>Bacillota</taxon>
        <taxon>Clostridia</taxon>
        <taxon>Eubacteriales</taxon>
        <taxon>Clostridiaceae</taxon>
        <taxon>Clostridium</taxon>
    </lineage>
</organism>
<dbReference type="RefSeq" id="WP_073022432.1">
    <property type="nucleotide sequence ID" value="NZ_FQXU01000017.1"/>
</dbReference>
<proteinExistence type="predicted"/>
<reference evidence="2 3" key="1">
    <citation type="submission" date="2016-11" db="EMBL/GenBank/DDBJ databases">
        <authorList>
            <person name="Jaros S."/>
            <person name="Januszkiewicz K."/>
            <person name="Wedrychowicz H."/>
        </authorList>
    </citation>
    <scope>NUCLEOTIDE SEQUENCE [LARGE SCALE GENOMIC DNA]</scope>
    <source>
        <strain evidence="2 3">DSM 6191</strain>
    </source>
</reference>
<dbReference type="GO" id="GO:0005840">
    <property type="term" value="C:ribosome"/>
    <property type="evidence" value="ECO:0007669"/>
    <property type="project" value="UniProtKB-KW"/>
</dbReference>
<dbReference type="InterPro" id="IPR016181">
    <property type="entry name" value="Acyl_CoA_acyltransferase"/>
</dbReference>
<keyword evidence="2" id="KW-0687">Ribonucleoprotein</keyword>
<dbReference type="PANTHER" id="PTHR13355:SF15">
    <property type="entry name" value="GCN5-RELATED N-ACETYLTRANSFERASE 3, CHLOROPLASTIC"/>
    <property type="match status" value="1"/>
</dbReference>
<sequence>MINYRLAEKSDIDSLVRLRAEFIGLDKSHEAFEEVYENIKGYFESKILTKECFTILAEDENSIIGTGIAFFYESVPSLSNISGENAYITSMYVKEEYRRMKIGSTILEKLIEISKDNHAQFIMLNATEIGRKLYNQYGFKDIENGMILKV</sequence>
<dbReference type="GO" id="GO:0008080">
    <property type="term" value="F:N-acetyltransferase activity"/>
    <property type="evidence" value="ECO:0007669"/>
    <property type="project" value="TreeGrafter"/>
</dbReference>
<gene>
    <name evidence="2" type="ORF">SAMN02745941_04097</name>
</gene>